<dbReference type="PROSITE" id="PS50977">
    <property type="entry name" value="HTH_TETR_2"/>
    <property type="match status" value="1"/>
</dbReference>
<dbReference type="STRING" id="709323.GCA_001047135_00051"/>
<name>A0A3F3H5K5_9LACO</name>
<reference evidence="4" key="1">
    <citation type="journal article" date="2015" name="BMC Genomics">
        <title>Comparative genomics of Fructobacillus spp. and Leuconostoc spp. reveals niche-specific evolution of Fructobacillus spp.</title>
        <authorList>
            <person name="Endo A."/>
            <person name="Tanizawa Y."/>
            <person name="Tanaka N."/>
            <person name="Maeno S."/>
            <person name="Kumar H."/>
            <person name="Shiwa Y."/>
            <person name="Okada S."/>
            <person name="Yoshikawa H."/>
            <person name="Dicks L."/>
            <person name="Nakagawa J."/>
            <person name="Arita M."/>
        </authorList>
    </citation>
    <scope>NUCLEOTIDE SEQUENCE [LARGE SCALE GENOMIC DNA]</scope>
    <source>
        <strain evidence="4">F214-1</strain>
    </source>
</reference>
<evidence type="ECO:0000256" key="1">
    <source>
        <dbReference type="ARBA" id="ARBA00023125"/>
    </source>
</evidence>
<proteinExistence type="predicted"/>
<dbReference type="Pfam" id="PF00440">
    <property type="entry name" value="TetR_N"/>
    <property type="match status" value="1"/>
</dbReference>
<evidence type="ECO:0000259" key="3">
    <source>
        <dbReference type="PROSITE" id="PS50977"/>
    </source>
</evidence>
<dbReference type="InterPro" id="IPR050109">
    <property type="entry name" value="HTH-type_TetR-like_transc_reg"/>
</dbReference>
<dbReference type="AlphaFoldDB" id="A0A3F3H5K5"/>
<dbReference type="InterPro" id="IPR001647">
    <property type="entry name" value="HTH_TetR"/>
</dbReference>
<dbReference type="Gene3D" id="1.10.10.60">
    <property type="entry name" value="Homeodomain-like"/>
    <property type="match status" value="1"/>
</dbReference>
<sequence>MEKETRTRKRGLALEQTIYAVALRLFDQKGIDAVTFKNVAHYAKTSRSVLYRRWDSPSALLVDAVHHWAHENSGFSEDLDTQSFPDTGSLRGDLIENARQIEGLHERINQYLIKFTLYQAVNGETINDDLLKKAEEGAVELGTLLATRAINRGELKVIPSKEVLMLLGNIRRYYSFIATQQAPDPEELIDQIVLPAWLANQQ</sequence>
<organism evidence="4">
    <name type="scientific">Fructobacillus tropaeoli</name>
    <dbReference type="NCBI Taxonomy" id="709323"/>
    <lineage>
        <taxon>Bacteria</taxon>
        <taxon>Bacillati</taxon>
        <taxon>Bacillota</taxon>
        <taxon>Bacilli</taxon>
        <taxon>Lactobacillales</taxon>
        <taxon>Lactobacillaceae</taxon>
        <taxon>Fructobacillus</taxon>
    </lineage>
</organism>
<dbReference type="SUPFAM" id="SSF46689">
    <property type="entry name" value="Homeodomain-like"/>
    <property type="match status" value="1"/>
</dbReference>
<keyword evidence="1 2" id="KW-0238">DNA-binding</keyword>
<accession>A0A3F3H5K5</accession>
<protein>
    <submittedName>
        <fullName evidence="4">TetR family transcriptional regulator</fullName>
    </submittedName>
</protein>
<feature type="domain" description="HTH tetR-type" evidence="3">
    <location>
        <begin position="12"/>
        <end position="72"/>
    </location>
</feature>
<dbReference type="InterPro" id="IPR009057">
    <property type="entry name" value="Homeodomain-like_sf"/>
</dbReference>
<evidence type="ECO:0000256" key="2">
    <source>
        <dbReference type="PROSITE-ProRule" id="PRU00335"/>
    </source>
</evidence>
<gene>
    <name evidence="4" type="ORF">FTRO_0010510</name>
</gene>
<evidence type="ECO:0000313" key="4">
    <source>
        <dbReference type="EMBL" id="GAP03508.1"/>
    </source>
</evidence>
<dbReference type="GO" id="GO:0000976">
    <property type="term" value="F:transcription cis-regulatory region binding"/>
    <property type="evidence" value="ECO:0007669"/>
    <property type="project" value="TreeGrafter"/>
</dbReference>
<dbReference type="RefSeq" id="WP_059393047.1">
    <property type="nucleotide sequence ID" value="NZ_DF968078.1"/>
</dbReference>
<dbReference type="PANTHER" id="PTHR30055:SF148">
    <property type="entry name" value="TETR-FAMILY TRANSCRIPTIONAL REGULATOR"/>
    <property type="match status" value="1"/>
</dbReference>
<dbReference type="Gene3D" id="1.10.357.10">
    <property type="entry name" value="Tetracycline Repressor, domain 2"/>
    <property type="match status" value="1"/>
</dbReference>
<dbReference type="GO" id="GO:0003700">
    <property type="term" value="F:DNA-binding transcription factor activity"/>
    <property type="evidence" value="ECO:0007669"/>
    <property type="project" value="TreeGrafter"/>
</dbReference>
<dbReference type="PANTHER" id="PTHR30055">
    <property type="entry name" value="HTH-TYPE TRANSCRIPTIONAL REGULATOR RUTR"/>
    <property type="match status" value="1"/>
</dbReference>
<dbReference type="EMBL" id="DF968078">
    <property type="protein sequence ID" value="GAP03508.1"/>
    <property type="molecule type" value="Genomic_DNA"/>
</dbReference>
<feature type="DNA-binding region" description="H-T-H motif" evidence="2">
    <location>
        <begin position="35"/>
        <end position="54"/>
    </location>
</feature>
<dbReference type="Proteomes" id="UP000064514">
    <property type="component" value="Unassembled WGS sequence"/>
</dbReference>